<protein>
    <submittedName>
        <fullName evidence="4">CBS domain-containing protein</fullName>
    </submittedName>
</protein>
<gene>
    <name evidence="4" type="ORF">KQI86_12585</name>
</gene>
<proteinExistence type="predicted"/>
<feature type="domain" description="CBS" evidence="3">
    <location>
        <begin position="254"/>
        <end position="314"/>
    </location>
</feature>
<dbReference type="Pfam" id="PF07085">
    <property type="entry name" value="DRTGG"/>
    <property type="match status" value="1"/>
</dbReference>
<evidence type="ECO:0000313" key="5">
    <source>
        <dbReference type="Proteomes" id="UP000726170"/>
    </source>
</evidence>
<dbReference type="PANTHER" id="PTHR43080">
    <property type="entry name" value="CBS DOMAIN-CONTAINING PROTEIN CBSX3, MITOCHONDRIAL"/>
    <property type="match status" value="1"/>
</dbReference>
<keyword evidence="5" id="KW-1185">Reference proteome</keyword>
<organism evidence="4 5">
    <name type="scientific">Clostridium mobile</name>
    <dbReference type="NCBI Taxonomy" id="2841512"/>
    <lineage>
        <taxon>Bacteria</taxon>
        <taxon>Bacillati</taxon>
        <taxon>Bacillota</taxon>
        <taxon>Clostridia</taxon>
        <taxon>Eubacteriales</taxon>
        <taxon>Clostridiaceae</taxon>
        <taxon>Clostridium</taxon>
    </lineage>
</organism>
<name>A0ABS6EJE5_9CLOT</name>
<evidence type="ECO:0000256" key="1">
    <source>
        <dbReference type="ARBA" id="ARBA00023122"/>
    </source>
</evidence>
<dbReference type="InterPro" id="IPR000644">
    <property type="entry name" value="CBS_dom"/>
</dbReference>
<dbReference type="EMBL" id="JAHLQF010000003">
    <property type="protein sequence ID" value="MBU5485173.1"/>
    <property type="molecule type" value="Genomic_DNA"/>
</dbReference>
<dbReference type="InterPro" id="IPR051257">
    <property type="entry name" value="Diverse_CBS-Domain"/>
</dbReference>
<dbReference type="CDD" id="cd03440">
    <property type="entry name" value="hot_dog"/>
    <property type="match status" value="1"/>
</dbReference>
<evidence type="ECO:0000259" key="3">
    <source>
        <dbReference type="PROSITE" id="PS51371"/>
    </source>
</evidence>
<feature type="domain" description="CBS" evidence="3">
    <location>
        <begin position="194"/>
        <end position="250"/>
    </location>
</feature>
<dbReference type="Pfam" id="PF00571">
    <property type="entry name" value="CBS"/>
    <property type="match status" value="2"/>
</dbReference>
<dbReference type="Proteomes" id="UP000726170">
    <property type="component" value="Unassembled WGS sequence"/>
</dbReference>
<evidence type="ECO:0000256" key="2">
    <source>
        <dbReference type="PROSITE-ProRule" id="PRU00703"/>
    </source>
</evidence>
<keyword evidence="1 2" id="KW-0129">CBS domain</keyword>
<comment type="caution">
    <text evidence="4">The sequence shown here is derived from an EMBL/GenBank/DDBJ whole genome shotgun (WGS) entry which is preliminary data.</text>
</comment>
<dbReference type="InterPro" id="IPR010766">
    <property type="entry name" value="DRTGG"/>
</dbReference>
<dbReference type="SMART" id="SM00116">
    <property type="entry name" value="CBS"/>
    <property type="match status" value="2"/>
</dbReference>
<dbReference type="RefSeq" id="WP_216439738.1">
    <property type="nucleotide sequence ID" value="NZ_JAHLQF010000003.1"/>
</dbReference>
<dbReference type="PANTHER" id="PTHR43080:SF2">
    <property type="entry name" value="CBS DOMAIN-CONTAINING PROTEIN"/>
    <property type="match status" value="1"/>
</dbReference>
<evidence type="ECO:0000313" key="4">
    <source>
        <dbReference type="EMBL" id="MBU5485173.1"/>
    </source>
</evidence>
<sequence>MSKHEEVIRYISNLSVGAKISVRTIASLLNISEGTAYRAIKECEERGIVTTIPRIGTIRIEKVEKKNKEVLTFGEIVGIVDGNIAAGKNGIHKKLEHFIIGAMTPEAIEEYITPGSLFIAGNREEVQELALVNDCGIIITGGFKCSDKIKRLADYNEMPVICTLYDTFTVASMINKAIWENTVKKEIILIEDIMDYEYPYLKTDDTVSSWRKLIESTSQVEFPVVNDQMKFMGLITLKELKSNLSEDMQIEKLMRKNVTTLEPTTTVAYAAHVIEGEGVQFCPVVDNKRFVGSVKRGDIIKALKHAARQPKIEENIENIVLKKFKYAWEGEQMHFYGRVTSEMIDPIGTASWSALNMLISTMALICLNEEDSISLFVDNISTYFMKPVQIDTDIDAYVNIIDRGKTFCKVMGRSFCKVEIVMYDGKKDLIAKSFVSAKVTRK</sequence>
<accession>A0ABS6EJE5</accession>
<dbReference type="PROSITE" id="PS51371">
    <property type="entry name" value="CBS"/>
    <property type="match status" value="2"/>
</dbReference>
<reference evidence="4 5" key="1">
    <citation type="submission" date="2021-06" db="EMBL/GenBank/DDBJ databases">
        <authorList>
            <person name="Sun Q."/>
            <person name="Li D."/>
        </authorList>
    </citation>
    <scope>NUCLEOTIDE SEQUENCE [LARGE SCALE GENOMIC DNA]</scope>
    <source>
        <strain evidence="4 5">MSJ-11</strain>
    </source>
</reference>